<name>A0A9X2L6H8_9PROT</name>
<evidence type="ECO:0000256" key="5">
    <source>
        <dbReference type="ARBA" id="ARBA00022741"/>
    </source>
</evidence>
<dbReference type="InterPro" id="IPR003594">
    <property type="entry name" value="HATPase_dom"/>
</dbReference>
<dbReference type="NCBIfam" id="TIGR00229">
    <property type="entry name" value="sensory_box"/>
    <property type="match status" value="1"/>
</dbReference>
<dbReference type="Pfam" id="PF02518">
    <property type="entry name" value="HATPase_c"/>
    <property type="match status" value="1"/>
</dbReference>
<organism evidence="9 10">
    <name type="scientific">Parvularcula maris</name>
    <dbReference type="NCBI Taxonomy" id="2965077"/>
    <lineage>
        <taxon>Bacteria</taxon>
        <taxon>Pseudomonadati</taxon>
        <taxon>Pseudomonadota</taxon>
        <taxon>Alphaproteobacteria</taxon>
        <taxon>Parvularculales</taxon>
        <taxon>Parvularculaceae</taxon>
        <taxon>Parvularcula</taxon>
    </lineage>
</organism>
<dbReference type="PROSITE" id="PS50112">
    <property type="entry name" value="PAS"/>
    <property type="match status" value="1"/>
</dbReference>
<dbReference type="PANTHER" id="PTHR41523">
    <property type="entry name" value="TWO-COMPONENT SYSTEM SENSOR PROTEIN"/>
    <property type="match status" value="1"/>
</dbReference>
<keyword evidence="6" id="KW-0418">Kinase</keyword>
<reference evidence="9" key="1">
    <citation type="submission" date="2022-07" db="EMBL/GenBank/DDBJ databases">
        <title>Parvularcula maris sp. nov., an algicidal bacterium isolated from seawater.</title>
        <authorList>
            <person name="Li F."/>
        </authorList>
    </citation>
    <scope>NUCLEOTIDE SEQUENCE</scope>
    <source>
        <strain evidence="9">BGMRC 0090</strain>
    </source>
</reference>
<dbReference type="Proteomes" id="UP001142610">
    <property type="component" value="Unassembled WGS sequence"/>
</dbReference>
<dbReference type="GO" id="GO:0004673">
    <property type="term" value="F:protein histidine kinase activity"/>
    <property type="evidence" value="ECO:0007669"/>
    <property type="project" value="UniProtKB-EC"/>
</dbReference>
<feature type="domain" description="PAS" evidence="8">
    <location>
        <begin position="15"/>
        <end position="90"/>
    </location>
</feature>
<dbReference type="SUPFAM" id="SSF55785">
    <property type="entry name" value="PYP-like sensor domain (PAS domain)"/>
    <property type="match status" value="1"/>
</dbReference>
<accession>A0A9X2L6H8</accession>
<evidence type="ECO:0000313" key="9">
    <source>
        <dbReference type="EMBL" id="MCQ8183957.1"/>
    </source>
</evidence>
<keyword evidence="10" id="KW-1185">Reference proteome</keyword>
<keyword evidence="5" id="KW-0547">Nucleotide-binding</keyword>
<dbReference type="GO" id="GO:0005524">
    <property type="term" value="F:ATP binding"/>
    <property type="evidence" value="ECO:0007669"/>
    <property type="project" value="UniProtKB-KW"/>
</dbReference>
<evidence type="ECO:0000256" key="7">
    <source>
        <dbReference type="ARBA" id="ARBA00022840"/>
    </source>
</evidence>
<dbReference type="Gene3D" id="3.30.565.10">
    <property type="entry name" value="Histidine kinase-like ATPase, C-terminal domain"/>
    <property type="match status" value="1"/>
</dbReference>
<gene>
    <name evidence="9" type="ORF">NOG11_01020</name>
</gene>
<dbReference type="Pfam" id="PF13426">
    <property type="entry name" value="PAS_9"/>
    <property type="match status" value="1"/>
</dbReference>
<dbReference type="InterPro" id="IPR036890">
    <property type="entry name" value="HATPase_C_sf"/>
</dbReference>
<dbReference type="Gene3D" id="3.30.450.20">
    <property type="entry name" value="PAS domain"/>
    <property type="match status" value="1"/>
</dbReference>
<keyword evidence="7" id="KW-0067">ATP-binding</keyword>
<dbReference type="EMBL" id="JANIBC010000001">
    <property type="protein sequence ID" value="MCQ8183957.1"/>
    <property type="molecule type" value="Genomic_DNA"/>
</dbReference>
<comment type="caution">
    <text evidence="9">The sequence shown here is derived from an EMBL/GenBank/DDBJ whole genome shotgun (WGS) entry which is preliminary data.</text>
</comment>
<evidence type="ECO:0000256" key="1">
    <source>
        <dbReference type="ARBA" id="ARBA00000085"/>
    </source>
</evidence>
<keyword evidence="4" id="KW-0808">Transferase</keyword>
<evidence type="ECO:0000256" key="4">
    <source>
        <dbReference type="ARBA" id="ARBA00022679"/>
    </source>
</evidence>
<dbReference type="CDD" id="cd00130">
    <property type="entry name" value="PAS"/>
    <property type="match status" value="1"/>
</dbReference>
<protein>
    <recommendedName>
        <fullName evidence="2">histidine kinase</fullName>
        <ecNumber evidence="2">2.7.13.3</ecNumber>
    </recommendedName>
</protein>
<dbReference type="InterPro" id="IPR011495">
    <property type="entry name" value="Sig_transdc_His_kin_sub2_dim/P"/>
</dbReference>
<dbReference type="RefSeq" id="WP_256617761.1">
    <property type="nucleotide sequence ID" value="NZ_JANIBC010000001.1"/>
</dbReference>
<comment type="catalytic activity">
    <reaction evidence="1">
        <text>ATP + protein L-histidine = ADP + protein N-phospho-L-histidine.</text>
        <dbReference type="EC" id="2.7.13.3"/>
    </reaction>
</comment>
<proteinExistence type="predicted"/>
<dbReference type="PANTHER" id="PTHR41523:SF8">
    <property type="entry name" value="ETHYLENE RESPONSE SENSOR PROTEIN"/>
    <property type="match status" value="1"/>
</dbReference>
<dbReference type="SUPFAM" id="SSF55874">
    <property type="entry name" value="ATPase domain of HSP90 chaperone/DNA topoisomerase II/histidine kinase"/>
    <property type="match status" value="1"/>
</dbReference>
<dbReference type="InterPro" id="IPR035965">
    <property type="entry name" value="PAS-like_dom_sf"/>
</dbReference>
<dbReference type="Pfam" id="PF07568">
    <property type="entry name" value="HisKA_2"/>
    <property type="match status" value="1"/>
</dbReference>
<sequence>MSVASELIRSLGLIQEDLLHAAFEQLGEGVIVADKDGKLIFVNSAAATIHGVKALDVEPDEYTQTYHLLTPDGEPFPTEELPMTRAVTKGETVEDAHWLVKRPDGTVIDAVGTARPVLGEDGTQLGAVLTVSDRTEDFATQKALEDALKMKDTLLYEVNHRVKNNLAIVSALLRLQAKKLEGEDAKSVFGDLSARVGVLSDIHGRLYQTGGHTEIEVVSFLAEQAQANVQALAVEHDVALKVRAKGTAVMSVDRAVPIALAVNELILNSMKHAFAEVEEPAIFLTLEVSGSKLDIHYRDNGPGLPPSQTNSAKKGIGQALIMNLSTQGHATVEIGTDKKHGGYKAAFSFPLNLPEPPHPA</sequence>
<evidence type="ECO:0000313" key="10">
    <source>
        <dbReference type="Proteomes" id="UP001142610"/>
    </source>
</evidence>
<evidence type="ECO:0000256" key="2">
    <source>
        <dbReference type="ARBA" id="ARBA00012438"/>
    </source>
</evidence>
<keyword evidence="3" id="KW-0597">Phosphoprotein</keyword>
<dbReference type="EC" id="2.7.13.3" evidence="2"/>
<evidence type="ECO:0000256" key="6">
    <source>
        <dbReference type="ARBA" id="ARBA00022777"/>
    </source>
</evidence>
<evidence type="ECO:0000259" key="8">
    <source>
        <dbReference type="PROSITE" id="PS50112"/>
    </source>
</evidence>
<dbReference type="AlphaFoldDB" id="A0A9X2L6H8"/>
<evidence type="ECO:0000256" key="3">
    <source>
        <dbReference type="ARBA" id="ARBA00022553"/>
    </source>
</evidence>
<dbReference type="InterPro" id="IPR000014">
    <property type="entry name" value="PAS"/>
</dbReference>